<dbReference type="SUPFAM" id="SSF47616">
    <property type="entry name" value="GST C-terminal domain-like"/>
    <property type="match status" value="1"/>
</dbReference>
<sequence length="243" mass="27318">MSDPISLYDLPSRTGTCWSLNPWKARAALNFKALPYTTQWTEYPDLEPKFKSFSIPPNPAGSLAAYSSPAVRMPDGTYIMDSRVIADALEQLQPEPSLHLDSEYVEQVQKLVLELWDALRPIAIPRIPTTVLPPASAEYFERTRAVRFGMPLTELAKSDQAGPKAWENARSGIAGMNAVLEEHEGPYVLGKEASYADLIWGGFWHMMSRVSEDGDLTEGFRKQGGDVFDRHFDACKQWYQKDT</sequence>
<keyword evidence="4" id="KW-1185">Reference proteome</keyword>
<organism evidence="3 4">
    <name type="scientific">Cryoendolithus antarcticus</name>
    <dbReference type="NCBI Taxonomy" id="1507870"/>
    <lineage>
        <taxon>Eukaryota</taxon>
        <taxon>Fungi</taxon>
        <taxon>Dikarya</taxon>
        <taxon>Ascomycota</taxon>
        <taxon>Pezizomycotina</taxon>
        <taxon>Dothideomycetes</taxon>
        <taxon>Dothideomycetidae</taxon>
        <taxon>Cladosporiales</taxon>
        <taxon>Cladosporiaceae</taxon>
        <taxon>Cryoendolithus</taxon>
    </lineage>
</organism>
<dbReference type="SUPFAM" id="SSF52833">
    <property type="entry name" value="Thioredoxin-like"/>
    <property type="match status" value="1"/>
</dbReference>
<gene>
    <name evidence="3" type="ORF">B0A48_08638</name>
</gene>
<evidence type="ECO:0000259" key="1">
    <source>
        <dbReference type="Pfam" id="PF13409"/>
    </source>
</evidence>
<dbReference type="InParanoid" id="A0A1V8T3Y7"/>
<dbReference type="EMBL" id="NAJO01000017">
    <property type="protein sequence ID" value="OQO06050.1"/>
    <property type="molecule type" value="Genomic_DNA"/>
</dbReference>
<dbReference type="OrthoDB" id="4951845at2759"/>
<evidence type="ECO:0000313" key="3">
    <source>
        <dbReference type="EMBL" id="OQO06050.1"/>
    </source>
</evidence>
<dbReference type="InterPro" id="IPR054416">
    <property type="entry name" value="GST_UstS-like_C"/>
</dbReference>
<dbReference type="InterPro" id="IPR036282">
    <property type="entry name" value="Glutathione-S-Trfase_C_sf"/>
</dbReference>
<dbReference type="STRING" id="1507870.A0A1V8T3Y7"/>
<evidence type="ECO:0000313" key="4">
    <source>
        <dbReference type="Proteomes" id="UP000192596"/>
    </source>
</evidence>
<comment type="caution">
    <text evidence="3">The sequence shown here is derived from an EMBL/GenBank/DDBJ whole genome shotgun (WGS) entry which is preliminary data.</text>
</comment>
<dbReference type="Pfam" id="PF13409">
    <property type="entry name" value="GST_N_2"/>
    <property type="match status" value="1"/>
</dbReference>
<dbReference type="InterPro" id="IPR004045">
    <property type="entry name" value="Glutathione_S-Trfase_N"/>
</dbReference>
<dbReference type="Gene3D" id="1.20.1050.10">
    <property type="match status" value="1"/>
</dbReference>
<dbReference type="Gene3D" id="3.40.30.10">
    <property type="entry name" value="Glutaredoxin"/>
    <property type="match status" value="1"/>
</dbReference>
<dbReference type="Proteomes" id="UP000192596">
    <property type="component" value="Unassembled WGS sequence"/>
</dbReference>
<proteinExistence type="predicted"/>
<dbReference type="InterPro" id="IPR036249">
    <property type="entry name" value="Thioredoxin-like_sf"/>
</dbReference>
<dbReference type="Pfam" id="PF22041">
    <property type="entry name" value="GST_C_7"/>
    <property type="match status" value="1"/>
</dbReference>
<accession>A0A1V8T3Y7</accession>
<feature type="domain" description="GST N-terminal" evidence="1">
    <location>
        <begin position="18"/>
        <end position="91"/>
    </location>
</feature>
<protein>
    <submittedName>
        <fullName evidence="3">Uncharacterized protein</fullName>
    </submittedName>
</protein>
<evidence type="ECO:0000259" key="2">
    <source>
        <dbReference type="Pfam" id="PF22041"/>
    </source>
</evidence>
<feature type="domain" description="Glutathione S-transferase UstS-like C-terminal" evidence="2">
    <location>
        <begin position="116"/>
        <end position="238"/>
    </location>
</feature>
<name>A0A1V8T3Y7_9PEZI</name>
<dbReference type="AlphaFoldDB" id="A0A1V8T3Y7"/>
<reference evidence="4" key="1">
    <citation type="submission" date="2017-03" db="EMBL/GenBank/DDBJ databases">
        <title>Genomes of endolithic fungi from Antarctica.</title>
        <authorList>
            <person name="Coleine C."/>
            <person name="Masonjones S."/>
            <person name="Stajich J.E."/>
        </authorList>
    </citation>
    <scope>NUCLEOTIDE SEQUENCE [LARGE SCALE GENOMIC DNA]</scope>
    <source>
        <strain evidence="4">CCFEE 5527</strain>
    </source>
</reference>